<dbReference type="EMBL" id="ADNC01000007">
    <property type="protein sequence ID" value="EFF41706.1"/>
    <property type="molecule type" value="Genomic_DNA"/>
</dbReference>
<comment type="caution">
    <text evidence="3">The sequence shown here is derived from an EMBL/GenBank/DDBJ whole genome shotgun (WGS) entry which is preliminary data.</text>
</comment>
<organism evidence="3 4">
    <name type="scientific">Mycoplasmopsis alligatoris A21JP2</name>
    <dbReference type="NCBI Taxonomy" id="747682"/>
    <lineage>
        <taxon>Bacteria</taxon>
        <taxon>Bacillati</taxon>
        <taxon>Mycoplasmatota</taxon>
        <taxon>Mycoplasmoidales</taxon>
        <taxon>Metamycoplasmataceae</taxon>
        <taxon>Mycoplasmopsis</taxon>
    </lineage>
</organism>
<proteinExistence type="predicted"/>
<feature type="signal peptide" evidence="2">
    <location>
        <begin position="1"/>
        <end position="21"/>
    </location>
</feature>
<keyword evidence="4" id="KW-1185">Reference proteome</keyword>
<keyword evidence="2" id="KW-0732">Signal</keyword>
<reference evidence="3 4" key="1">
    <citation type="submission" date="2010-03" db="EMBL/GenBank/DDBJ databases">
        <authorList>
            <person name="Glass J.I."/>
            <person name="Benders G.A."/>
            <person name="Durkin A.S."/>
            <person name="Farmerie W.G."/>
            <person name="Hlavinka K."/>
            <person name="Hostetler J."/>
            <person name="Jackson J."/>
            <person name="May M.A."/>
            <person name="Miller R.H."/>
            <person name="Paralanov V."/>
            <person name="Radune D."/>
            <person name="Szczypinski B."/>
            <person name="Brown D.R."/>
        </authorList>
    </citation>
    <scope>NUCLEOTIDE SEQUENCE [LARGE SCALE GENOMIC DNA]</scope>
    <source>
        <strain evidence="3 4">A21JP2</strain>
    </source>
</reference>
<accession>D4XVM8</accession>
<evidence type="ECO:0000313" key="4">
    <source>
        <dbReference type="Proteomes" id="UP000004757"/>
    </source>
</evidence>
<name>D4XVM8_9BACT</name>
<dbReference type="RefSeq" id="WP_005683420.1">
    <property type="nucleotide sequence ID" value="NZ_ADNC01000007.1"/>
</dbReference>
<gene>
    <name evidence="3" type="ORF">MALL_0548</name>
</gene>
<evidence type="ECO:0000256" key="1">
    <source>
        <dbReference type="SAM" id="MobiDB-lite"/>
    </source>
</evidence>
<feature type="region of interest" description="Disordered" evidence="1">
    <location>
        <begin position="27"/>
        <end position="55"/>
    </location>
</feature>
<dbReference type="AlphaFoldDB" id="D4XVM8"/>
<evidence type="ECO:0008006" key="5">
    <source>
        <dbReference type="Google" id="ProtNLM"/>
    </source>
</evidence>
<evidence type="ECO:0000313" key="3">
    <source>
        <dbReference type="EMBL" id="EFF41706.1"/>
    </source>
</evidence>
<sequence>MTKKFLLFLSSSLVLAPVIVASCSPKKVEEKKDTTNKTEDKETTNKEEANKVSEAEAKAKSEALVAALELLDGEIALWNAFDDGKLSEDAYKDIVKKSVEELNKLTALKTKTNVTAEEVSAALQASNLRFTQLLKEASAKTKLNTESNGVTRVRSKIDEEVLFWDAFISTLSKNEVYKDIKTKAEAEKTKLTTLQNKTGLTEAEVSTGVAASKAAFIKLKEEASKATKLNSNSEGITRVNGN</sequence>
<evidence type="ECO:0000256" key="2">
    <source>
        <dbReference type="SAM" id="SignalP"/>
    </source>
</evidence>
<protein>
    <recommendedName>
        <fullName evidence="5">Lipoprotein</fullName>
    </recommendedName>
</protein>
<dbReference type="Proteomes" id="UP000004757">
    <property type="component" value="Unassembled WGS sequence"/>
</dbReference>
<feature type="chain" id="PRO_5003066794" description="Lipoprotein" evidence="2">
    <location>
        <begin position="22"/>
        <end position="242"/>
    </location>
</feature>
<dbReference type="PROSITE" id="PS51257">
    <property type="entry name" value="PROKAR_LIPOPROTEIN"/>
    <property type="match status" value="1"/>
</dbReference>